<dbReference type="STRING" id="391595.RLO149_c030460"/>
<reference evidence="3 4" key="1">
    <citation type="journal article" date="2011" name="BMC Genomics">
        <title>Comparative genome analysis and genome-guided physiological analysis of Roseobacter litoralis.</title>
        <authorList>
            <person name="Kalhoefer D."/>
            <person name="Thole S."/>
            <person name="Voget S."/>
            <person name="Lehmann R."/>
            <person name="Liesegang H."/>
            <person name="Wollher A."/>
            <person name="Daniel R."/>
            <person name="Simon M."/>
            <person name="Brinkhoff T."/>
        </authorList>
    </citation>
    <scope>NUCLEOTIDE SEQUENCE [LARGE SCALE GENOMIC DNA]</scope>
    <source>
        <strain evidence="4">ATCC 49566 / DSM 6996 / JCM 21268 / NBRC 15278 / OCh 149</strain>
    </source>
</reference>
<dbReference type="OrthoDB" id="7831317at2"/>
<dbReference type="AlphaFoldDB" id="F7ZI52"/>
<gene>
    <name evidence="3" type="ordered locus">RLO149_c030460</name>
</gene>
<dbReference type="Proteomes" id="UP000001353">
    <property type="component" value="Chromosome"/>
</dbReference>
<evidence type="ECO:0000256" key="1">
    <source>
        <dbReference type="SAM" id="MobiDB-lite"/>
    </source>
</evidence>
<dbReference type="Pfam" id="PF07179">
    <property type="entry name" value="SseB"/>
    <property type="match status" value="1"/>
</dbReference>
<dbReference type="InterPro" id="IPR009839">
    <property type="entry name" value="SseB_N"/>
</dbReference>
<accession>F7ZI52</accession>
<proteinExistence type="predicted"/>
<protein>
    <recommendedName>
        <fullName evidence="2">SseB protein N-terminal domain-containing protein</fullName>
    </recommendedName>
</protein>
<evidence type="ECO:0000259" key="2">
    <source>
        <dbReference type="Pfam" id="PF07179"/>
    </source>
</evidence>
<feature type="region of interest" description="Disordered" evidence="1">
    <location>
        <begin position="242"/>
        <end position="265"/>
    </location>
</feature>
<dbReference type="EMBL" id="CP002623">
    <property type="protein sequence ID" value="AEI95002.1"/>
    <property type="molecule type" value="Genomic_DNA"/>
</dbReference>
<name>F7ZI52_ROSLO</name>
<sequence length="265" mass="28133">MTDLTPLDKAHALMIADEENDQARLGFYERLAESELFLMLAEDLNAADDAVSPEIFELEGVKYVLVFDREERLASFAGQVTPYIAVSGRTIAGMLAGQGIGLGVNLDVAPSSILLADAAVDWLHQTLGNAPDEVEEKVAELSPPKGLPETLIKALDTKLATAMGLASCAYLVGVRFAGGRNSHMLGFVDALPQAEGALASAAAEALTFSGIEAGAMDVAFFLSSDPVAARMERVGLRFDLPQLQHSVTQMRPPPGSDPENPPKLK</sequence>
<feature type="domain" description="SseB protein N-terminal" evidence="2">
    <location>
        <begin position="12"/>
        <end position="121"/>
    </location>
</feature>
<dbReference type="KEGG" id="rli:RLO149_c030460"/>
<dbReference type="RefSeq" id="WP_013962912.1">
    <property type="nucleotide sequence ID" value="NC_015730.1"/>
</dbReference>
<dbReference type="eggNOG" id="ENOG502Z7MU">
    <property type="taxonomic scope" value="Bacteria"/>
</dbReference>
<evidence type="ECO:0000313" key="4">
    <source>
        <dbReference type="Proteomes" id="UP000001353"/>
    </source>
</evidence>
<organism evidence="3 4">
    <name type="scientific">Roseobacter litoralis (strain ATCC 49566 / DSM 6996 / JCM 21268 / NBRC 15278 / OCh 149)</name>
    <dbReference type="NCBI Taxonomy" id="391595"/>
    <lineage>
        <taxon>Bacteria</taxon>
        <taxon>Pseudomonadati</taxon>
        <taxon>Pseudomonadota</taxon>
        <taxon>Alphaproteobacteria</taxon>
        <taxon>Rhodobacterales</taxon>
        <taxon>Roseobacteraceae</taxon>
        <taxon>Roseobacter</taxon>
    </lineage>
</organism>
<keyword evidence="4" id="KW-1185">Reference proteome</keyword>
<dbReference type="HOGENOM" id="CLU_1057026_0_0_5"/>
<evidence type="ECO:0000313" key="3">
    <source>
        <dbReference type="EMBL" id="AEI95002.1"/>
    </source>
</evidence>